<protein>
    <submittedName>
        <fullName evidence="1">Uncharacterized protein</fullName>
    </submittedName>
</protein>
<sequence length="91" mass="10190">MAISKYKQEKVQHTYDYSIAKQIKTHLHESNCRIIDPRYVGTATKHTGTLKGNGARQVHHLHAGQQQNFRRDETAKGVLLAGKCGHAGEQP</sequence>
<evidence type="ECO:0000313" key="2">
    <source>
        <dbReference type="Proteomes" id="UP001153069"/>
    </source>
</evidence>
<accession>A0A9N8E1W0</accession>
<organism evidence="1 2">
    <name type="scientific">Seminavis robusta</name>
    <dbReference type="NCBI Taxonomy" id="568900"/>
    <lineage>
        <taxon>Eukaryota</taxon>
        <taxon>Sar</taxon>
        <taxon>Stramenopiles</taxon>
        <taxon>Ochrophyta</taxon>
        <taxon>Bacillariophyta</taxon>
        <taxon>Bacillariophyceae</taxon>
        <taxon>Bacillariophycidae</taxon>
        <taxon>Naviculales</taxon>
        <taxon>Naviculaceae</taxon>
        <taxon>Seminavis</taxon>
    </lineage>
</organism>
<name>A0A9N8E1W0_9STRA</name>
<dbReference type="EMBL" id="CAICTM010000563">
    <property type="protein sequence ID" value="CAB9512958.1"/>
    <property type="molecule type" value="Genomic_DNA"/>
</dbReference>
<dbReference type="Proteomes" id="UP001153069">
    <property type="component" value="Unassembled WGS sequence"/>
</dbReference>
<gene>
    <name evidence="1" type="ORF">SEMRO_564_G167290.1</name>
</gene>
<comment type="caution">
    <text evidence="1">The sequence shown here is derived from an EMBL/GenBank/DDBJ whole genome shotgun (WGS) entry which is preliminary data.</text>
</comment>
<proteinExistence type="predicted"/>
<dbReference type="AlphaFoldDB" id="A0A9N8E1W0"/>
<reference evidence="1" key="1">
    <citation type="submission" date="2020-06" db="EMBL/GenBank/DDBJ databases">
        <authorList>
            <consortium name="Plant Systems Biology data submission"/>
        </authorList>
    </citation>
    <scope>NUCLEOTIDE SEQUENCE</scope>
    <source>
        <strain evidence="1">D6</strain>
    </source>
</reference>
<evidence type="ECO:0000313" key="1">
    <source>
        <dbReference type="EMBL" id="CAB9512958.1"/>
    </source>
</evidence>
<keyword evidence="2" id="KW-1185">Reference proteome</keyword>